<dbReference type="InterPro" id="IPR005148">
    <property type="entry name" value="Arg-tRNA-synth_N"/>
</dbReference>
<dbReference type="PANTHER" id="PTHR11956:SF5">
    <property type="entry name" value="ARGININE--TRNA LIGASE, CYTOPLASMIC"/>
    <property type="match status" value="1"/>
</dbReference>
<evidence type="ECO:0000256" key="1">
    <source>
        <dbReference type="ARBA" id="ARBA00020262"/>
    </source>
</evidence>
<dbReference type="GO" id="GO:0005737">
    <property type="term" value="C:cytoplasm"/>
    <property type="evidence" value="ECO:0007669"/>
    <property type="project" value="InterPro"/>
</dbReference>
<dbReference type="RefSeq" id="WP_052567132.1">
    <property type="nucleotide sequence ID" value="NZ_BAUP01000027.1"/>
</dbReference>
<dbReference type="GO" id="GO:0006420">
    <property type="term" value="P:arginyl-tRNA aminoacylation"/>
    <property type="evidence" value="ECO:0007669"/>
    <property type="project" value="InterPro"/>
</dbReference>
<dbReference type="Proteomes" id="UP000024842">
    <property type="component" value="Unassembled WGS sequence"/>
</dbReference>
<comment type="caution">
    <text evidence="8">The sequence shown here is derived from an EMBL/GenBank/DDBJ whole genome shotgun (WGS) entry which is preliminary data.</text>
</comment>
<dbReference type="PRINTS" id="PR01038">
    <property type="entry name" value="TRNASYNTHARG"/>
</dbReference>
<dbReference type="InterPro" id="IPR001412">
    <property type="entry name" value="aa-tRNA-synth_I_CS"/>
</dbReference>
<keyword evidence="5 6" id="KW-0030">Aminoacyl-tRNA synthetase</keyword>
<name>A0A023DXW3_9PROT</name>
<dbReference type="Pfam" id="PF00750">
    <property type="entry name" value="tRNA-synt_1d"/>
    <property type="match status" value="1"/>
</dbReference>
<dbReference type="Gene3D" id="3.30.1360.70">
    <property type="entry name" value="Arginyl tRNA synthetase N-terminal domain"/>
    <property type="match status" value="1"/>
</dbReference>
<dbReference type="InterPro" id="IPR001278">
    <property type="entry name" value="Arg-tRNA-ligase"/>
</dbReference>
<dbReference type="PANTHER" id="PTHR11956">
    <property type="entry name" value="ARGINYL-TRNA SYNTHETASE"/>
    <property type="match status" value="1"/>
</dbReference>
<evidence type="ECO:0000313" key="9">
    <source>
        <dbReference type="Proteomes" id="UP000024842"/>
    </source>
</evidence>
<organism evidence="8 9">
    <name type="scientific">Holospora elegans E1</name>
    <dbReference type="NCBI Taxonomy" id="1427503"/>
    <lineage>
        <taxon>Bacteria</taxon>
        <taxon>Pseudomonadati</taxon>
        <taxon>Pseudomonadota</taxon>
        <taxon>Alphaproteobacteria</taxon>
        <taxon>Holosporales</taxon>
        <taxon>Holosporaceae</taxon>
        <taxon>Holospora</taxon>
    </lineage>
</organism>
<reference evidence="8 9" key="1">
    <citation type="journal article" date="2014" name="FEMS Microbiol. Lett.">
        <title>Draft genome sequences of three Holospora species (Holospora obtusa, Holospora undulata, and Holospora elegans), endonuclear symbiotic bacteria of the ciliate Paramecium caudatum.</title>
        <authorList>
            <person name="Dohra H."/>
            <person name="Tanaka K."/>
            <person name="Suzuki T."/>
            <person name="Fujishima M."/>
            <person name="Suzuki H."/>
        </authorList>
    </citation>
    <scope>NUCLEOTIDE SEQUENCE [LARGE SCALE GENOMIC DNA]</scope>
    <source>
        <strain evidence="8 9">E1</strain>
    </source>
</reference>
<dbReference type="AlphaFoldDB" id="A0A023DXW3"/>
<dbReference type="STRING" id="1427503.HE1_00094"/>
<sequence>MEKFLFALKTWVENQLIQEGYDGIELDFILLTQRSHGDFTTHGAFSAAKKFKKSPVNIAQRICGHVQSFKGVKKAEVAGSGFVNITVEPCLWGLWTKEILENFQTYGQNPEKRISVNIEYVSANPTGPLHVGHGRCAVVGDVLANIMESAGYTVTREYYVNDAGNQISLLAKSVYSAYKTLLGYAQEDLQSYPGEYIQYIAQTLVEQEKDAWVHVPESVWEPYIGIFSVQHVMHLIQEDLKALNICHDVFTCERFLYQYGAINSVFSKLKEKGWVL</sequence>
<dbReference type="PROSITE" id="PS00178">
    <property type="entry name" value="AA_TRNA_LIGASE_I"/>
    <property type="match status" value="1"/>
</dbReference>
<evidence type="ECO:0000256" key="3">
    <source>
        <dbReference type="ARBA" id="ARBA00022741"/>
    </source>
</evidence>
<dbReference type="SUPFAM" id="SSF55190">
    <property type="entry name" value="Arginyl-tRNA synthetase (ArgRS), N-terminal 'additional' domain"/>
    <property type="match status" value="1"/>
</dbReference>
<dbReference type="OrthoDB" id="9803211at2"/>
<dbReference type="Pfam" id="PF03485">
    <property type="entry name" value="Arg_tRNA_synt_N"/>
    <property type="match status" value="1"/>
</dbReference>
<keyword evidence="9" id="KW-1185">Reference proteome</keyword>
<dbReference type="GO" id="GO:0004814">
    <property type="term" value="F:arginine-tRNA ligase activity"/>
    <property type="evidence" value="ECO:0007669"/>
    <property type="project" value="InterPro"/>
</dbReference>
<dbReference type="InterPro" id="IPR014729">
    <property type="entry name" value="Rossmann-like_a/b/a_fold"/>
</dbReference>
<dbReference type="EMBL" id="BAUP01000027">
    <property type="protein sequence ID" value="GAJ45785.1"/>
    <property type="molecule type" value="Genomic_DNA"/>
</dbReference>
<dbReference type="Gene3D" id="3.40.50.620">
    <property type="entry name" value="HUPs"/>
    <property type="match status" value="1"/>
</dbReference>
<protein>
    <recommendedName>
        <fullName evidence="1">Arginine--tRNA ligase</fullName>
    </recommendedName>
</protein>
<dbReference type="InterPro" id="IPR035684">
    <property type="entry name" value="ArgRS_core"/>
</dbReference>
<accession>A0A023DXW3</accession>
<evidence type="ECO:0000256" key="2">
    <source>
        <dbReference type="ARBA" id="ARBA00022598"/>
    </source>
</evidence>
<dbReference type="InterPro" id="IPR036695">
    <property type="entry name" value="Arg-tRNA-synth_N_sf"/>
</dbReference>
<proteinExistence type="inferred from homology"/>
<dbReference type="GO" id="GO:0005524">
    <property type="term" value="F:ATP binding"/>
    <property type="evidence" value="ECO:0007669"/>
    <property type="project" value="UniProtKB-KW"/>
</dbReference>
<evidence type="ECO:0000313" key="8">
    <source>
        <dbReference type="EMBL" id="GAJ45785.1"/>
    </source>
</evidence>
<feature type="domain" description="Arginyl tRNA synthetase N-terminal" evidence="7">
    <location>
        <begin position="2"/>
        <end position="87"/>
    </location>
</feature>
<evidence type="ECO:0000259" key="7">
    <source>
        <dbReference type="SMART" id="SM01016"/>
    </source>
</evidence>
<dbReference type="SMART" id="SM01016">
    <property type="entry name" value="Arg_tRNA_synt_N"/>
    <property type="match status" value="1"/>
</dbReference>
<keyword evidence="2 6" id="KW-0436">Ligase</keyword>
<keyword evidence="6" id="KW-0648">Protein biosynthesis</keyword>
<comment type="similarity">
    <text evidence="6">Belongs to the class-I aminoacyl-tRNA synthetase family.</text>
</comment>
<dbReference type="SUPFAM" id="SSF52374">
    <property type="entry name" value="Nucleotidylyl transferase"/>
    <property type="match status" value="1"/>
</dbReference>
<evidence type="ECO:0000256" key="5">
    <source>
        <dbReference type="ARBA" id="ARBA00023146"/>
    </source>
</evidence>
<gene>
    <name evidence="8" type="ORF">HE1_00094</name>
</gene>
<evidence type="ECO:0000256" key="6">
    <source>
        <dbReference type="RuleBase" id="RU363038"/>
    </source>
</evidence>
<keyword evidence="4 6" id="KW-0067">ATP-binding</keyword>
<evidence type="ECO:0000256" key="4">
    <source>
        <dbReference type="ARBA" id="ARBA00022840"/>
    </source>
</evidence>
<keyword evidence="3 6" id="KW-0547">Nucleotide-binding</keyword>